<dbReference type="InterPro" id="IPR058248">
    <property type="entry name" value="Lxx211020-like"/>
</dbReference>
<feature type="signal peptide" evidence="1">
    <location>
        <begin position="1"/>
        <end position="21"/>
    </location>
</feature>
<dbReference type="CDD" id="cd08545">
    <property type="entry name" value="YcnI_like"/>
    <property type="match status" value="1"/>
</dbReference>
<dbReference type="PANTHER" id="PTHR36302">
    <property type="entry name" value="BLR7088 PROTEIN"/>
    <property type="match status" value="1"/>
</dbReference>
<dbReference type="InterPro" id="IPR007410">
    <property type="entry name" value="LpqE-like"/>
</dbReference>
<dbReference type="AlphaFoldDB" id="A0A1H0CME8"/>
<dbReference type="Proteomes" id="UP000198793">
    <property type="component" value="Unassembled WGS sequence"/>
</dbReference>
<keyword evidence="4" id="KW-1185">Reference proteome</keyword>
<dbReference type="InterPro" id="IPR012533">
    <property type="entry name" value="YcnI-copper_dom"/>
</dbReference>
<accession>A0A1H0CME8</accession>
<dbReference type="PANTHER" id="PTHR36302:SF1">
    <property type="entry name" value="COPPER CHAPERONE PCU(A)C"/>
    <property type="match status" value="1"/>
</dbReference>
<dbReference type="RefSeq" id="WP_090668021.1">
    <property type="nucleotide sequence ID" value="NZ_FNIT01000001.1"/>
</dbReference>
<dbReference type="SUPFAM" id="SSF110087">
    <property type="entry name" value="DR1885-like metal-binding protein"/>
    <property type="match status" value="1"/>
</dbReference>
<dbReference type="InterPro" id="IPR036182">
    <property type="entry name" value="PCuAC_sf"/>
</dbReference>
<sequence length="324" mass="33311">MNTTLRFGALFLALTPALAHAHAVLTEGEATAGRAFKATVGIGHGCDGAPTDTLAVELPPGFLSAHPMPKPGWQIDVREGDYDRTYTLYGETVSRGPVEIRWTGGSLDDRFYDEFTVRGVFDAQAVGDAVPFKVTQGCGTQSVAWTEVAASGADAHALEHPAPTVRVFEAAPAAGGGHAHHAMAAPAAATSVTAEGGYARAMLPGAKVGGGYLTVTNLGAEPDRLVSATSPRAGEVSIHESSMENGVMRMREATGGLAVPAGGSLQLEPSGAHLMFENVAQPFREGESVPVTLRFERGGEVAMTLIVGAPNAAGAPDPHAGHGN</sequence>
<dbReference type="STRING" id="1166073.SAMN05192530_101376"/>
<name>A0A1H0CME8_9HYPH</name>
<dbReference type="Gene3D" id="2.60.40.2230">
    <property type="entry name" value="Uncharacterised protein YcnI-like PF07987, DUF1775"/>
    <property type="match status" value="1"/>
</dbReference>
<dbReference type="InterPro" id="IPR021174">
    <property type="entry name" value="UCP037139"/>
</dbReference>
<protein>
    <recommendedName>
        <fullName evidence="2">YncI copper-binding domain-containing protein</fullName>
    </recommendedName>
</protein>
<gene>
    <name evidence="3" type="ORF">SAMN05192530_101376</name>
</gene>
<evidence type="ECO:0000259" key="2">
    <source>
        <dbReference type="Pfam" id="PF07987"/>
    </source>
</evidence>
<keyword evidence="1" id="KW-0732">Signal</keyword>
<dbReference type="Pfam" id="PF07987">
    <property type="entry name" value="DUF1775"/>
    <property type="match status" value="1"/>
</dbReference>
<dbReference type="InterPro" id="IPR038507">
    <property type="entry name" value="YcnI-like_sf"/>
</dbReference>
<dbReference type="Pfam" id="PF04314">
    <property type="entry name" value="PCuAC"/>
    <property type="match status" value="1"/>
</dbReference>
<proteinExistence type="predicted"/>
<dbReference type="OrthoDB" id="9796962at2"/>
<feature type="domain" description="YncI copper-binding" evidence="2">
    <location>
        <begin position="22"/>
        <end position="167"/>
    </location>
</feature>
<organism evidence="3 4">
    <name type="scientific">Aureimonas jatrophae</name>
    <dbReference type="NCBI Taxonomy" id="1166073"/>
    <lineage>
        <taxon>Bacteria</taxon>
        <taxon>Pseudomonadati</taxon>
        <taxon>Pseudomonadota</taxon>
        <taxon>Alphaproteobacteria</taxon>
        <taxon>Hyphomicrobiales</taxon>
        <taxon>Aurantimonadaceae</taxon>
        <taxon>Aureimonas</taxon>
    </lineage>
</organism>
<dbReference type="Gene3D" id="2.60.40.1890">
    <property type="entry name" value="PCu(A)C copper chaperone"/>
    <property type="match status" value="1"/>
</dbReference>
<dbReference type="EMBL" id="FNIT01000001">
    <property type="protein sequence ID" value="SDN59044.1"/>
    <property type="molecule type" value="Genomic_DNA"/>
</dbReference>
<evidence type="ECO:0000313" key="4">
    <source>
        <dbReference type="Proteomes" id="UP000198793"/>
    </source>
</evidence>
<evidence type="ECO:0000256" key="1">
    <source>
        <dbReference type="SAM" id="SignalP"/>
    </source>
</evidence>
<evidence type="ECO:0000313" key="3">
    <source>
        <dbReference type="EMBL" id="SDN59044.1"/>
    </source>
</evidence>
<dbReference type="PIRSF" id="PIRSF037139">
    <property type="entry name" value="UCP037139"/>
    <property type="match status" value="1"/>
</dbReference>
<reference evidence="3 4" key="1">
    <citation type="submission" date="2016-10" db="EMBL/GenBank/DDBJ databases">
        <authorList>
            <person name="de Groot N.N."/>
        </authorList>
    </citation>
    <scope>NUCLEOTIDE SEQUENCE [LARGE SCALE GENOMIC DNA]</scope>
    <source>
        <strain evidence="4">L7-484,KACC 16230,DSM 25025</strain>
    </source>
</reference>
<feature type="chain" id="PRO_5011541041" description="YncI copper-binding domain-containing protein" evidence="1">
    <location>
        <begin position="22"/>
        <end position="324"/>
    </location>
</feature>